<evidence type="ECO:0000313" key="1">
    <source>
        <dbReference type="EMBL" id="PYI53926.1"/>
    </source>
</evidence>
<keyword evidence="2" id="KW-1185">Reference proteome</keyword>
<evidence type="ECO:0000313" key="2">
    <source>
        <dbReference type="Proteomes" id="UP000247476"/>
    </source>
</evidence>
<dbReference type="EMBL" id="QJVJ01000006">
    <property type="protein sequence ID" value="PYI53926.1"/>
    <property type="molecule type" value="Genomic_DNA"/>
</dbReference>
<dbReference type="Proteomes" id="UP000247476">
    <property type="component" value="Unassembled WGS sequence"/>
</dbReference>
<proteinExistence type="predicted"/>
<name>A0A2V5KW86_9BACL</name>
<accession>A0A2V5KW86</accession>
<organism evidence="1 2">
    <name type="scientific">Paenibacillus flagellatus</name>
    <dbReference type="NCBI Taxonomy" id="2211139"/>
    <lineage>
        <taxon>Bacteria</taxon>
        <taxon>Bacillati</taxon>
        <taxon>Bacillota</taxon>
        <taxon>Bacilli</taxon>
        <taxon>Bacillales</taxon>
        <taxon>Paenibacillaceae</taxon>
        <taxon>Paenibacillus</taxon>
    </lineage>
</organism>
<comment type="caution">
    <text evidence="1">The sequence shown here is derived from an EMBL/GenBank/DDBJ whole genome shotgun (WGS) entry which is preliminary data.</text>
</comment>
<gene>
    <name evidence="1" type="ORF">DLM86_15340</name>
</gene>
<dbReference type="AlphaFoldDB" id="A0A2V5KW86"/>
<sequence length="114" mass="13065">MIHFFQLSAEGCRAYVAFDSDRRIAHLLESEESDIALAEAAPTVMESARERIARFCPIATPTVRWLVYDRKGCVFECRERERSPLELADRDLYAPFVKKLKLRRASLDLEVGSS</sequence>
<dbReference type="RefSeq" id="WP_110840911.1">
    <property type="nucleotide sequence ID" value="NZ_QJVJ01000006.1"/>
</dbReference>
<reference evidence="1 2" key="1">
    <citation type="submission" date="2018-05" db="EMBL/GenBank/DDBJ databases">
        <title>Paenibacillus flagellatus sp. nov., isolated from selenium mineral soil.</title>
        <authorList>
            <person name="Dai X."/>
        </authorList>
    </citation>
    <scope>NUCLEOTIDE SEQUENCE [LARGE SCALE GENOMIC DNA]</scope>
    <source>
        <strain evidence="1 2">DXL2</strain>
    </source>
</reference>
<protein>
    <submittedName>
        <fullName evidence="1">Uncharacterized protein</fullName>
    </submittedName>
</protein>